<feature type="transmembrane region" description="Helical" evidence="2">
    <location>
        <begin position="15"/>
        <end position="34"/>
    </location>
</feature>
<protein>
    <submittedName>
        <fullName evidence="3">Uncharacterized protein</fullName>
    </submittedName>
</protein>
<keyword evidence="4" id="KW-1185">Reference proteome</keyword>
<dbReference type="Proteomes" id="UP000762676">
    <property type="component" value="Unassembled WGS sequence"/>
</dbReference>
<keyword evidence="2" id="KW-0472">Membrane</keyword>
<keyword evidence="2" id="KW-1133">Transmembrane helix</keyword>
<accession>A0AAV4GYU0</accession>
<feature type="region of interest" description="Disordered" evidence="1">
    <location>
        <begin position="109"/>
        <end position="144"/>
    </location>
</feature>
<sequence>MLYYEPRTMDRNYRLHPACVAMLYLLVPACLGLGQSELKLSQNQWYHPPSAETVSKLNITWMNLFEPYKRLVSDSANKVKLSAAFQPIPKDSGGIYQSNSMWSSKHARGSISKVPGRINQSNSGRGSIIDKKSSADRTHGTDKAETMNGIRTTDRIAIQNHILNNSHEKFTNKRLKTLYVNKVLQPKWNSTNEHVFTVAKFRSSEEKNTNVGQLISNSETVNEKDRPNLRQERSVVTIGASGQLIGNPQSALVTTGEQSSCHRTGQISVESSYSCHGENVTQVPLDLPTNISKL</sequence>
<evidence type="ECO:0000256" key="2">
    <source>
        <dbReference type="SAM" id="Phobius"/>
    </source>
</evidence>
<gene>
    <name evidence="3" type="ORF">ElyMa_004315000</name>
</gene>
<dbReference type="EMBL" id="BMAT01008697">
    <property type="protein sequence ID" value="GFR90892.1"/>
    <property type="molecule type" value="Genomic_DNA"/>
</dbReference>
<comment type="caution">
    <text evidence="3">The sequence shown here is derived from an EMBL/GenBank/DDBJ whole genome shotgun (WGS) entry which is preliminary data.</text>
</comment>
<name>A0AAV4GYU0_9GAST</name>
<feature type="compositionally biased region" description="Basic and acidic residues" evidence="1">
    <location>
        <begin position="128"/>
        <end position="144"/>
    </location>
</feature>
<evidence type="ECO:0000313" key="3">
    <source>
        <dbReference type="EMBL" id="GFR90892.1"/>
    </source>
</evidence>
<dbReference type="AlphaFoldDB" id="A0AAV4GYU0"/>
<evidence type="ECO:0000313" key="4">
    <source>
        <dbReference type="Proteomes" id="UP000762676"/>
    </source>
</evidence>
<organism evidence="3 4">
    <name type="scientific">Elysia marginata</name>
    <dbReference type="NCBI Taxonomy" id="1093978"/>
    <lineage>
        <taxon>Eukaryota</taxon>
        <taxon>Metazoa</taxon>
        <taxon>Spiralia</taxon>
        <taxon>Lophotrochozoa</taxon>
        <taxon>Mollusca</taxon>
        <taxon>Gastropoda</taxon>
        <taxon>Heterobranchia</taxon>
        <taxon>Euthyneura</taxon>
        <taxon>Panpulmonata</taxon>
        <taxon>Sacoglossa</taxon>
        <taxon>Placobranchoidea</taxon>
        <taxon>Plakobranchidae</taxon>
        <taxon>Elysia</taxon>
    </lineage>
</organism>
<proteinExistence type="predicted"/>
<reference evidence="3 4" key="1">
    <citation type="journal article" date="2021" name="Elife">
        <title>Chloroplast acquisition without the gene transfer in kleptoplastic sea slugs, Plakobranchus ocellatus.</title>
        <authorList>
            <person name="Maeda T."/>
            <person name="Takahashi S."/>
            <person name="Yoshida T."/>
            <person name="Shimamura S."/>
            <person name="Takaki Y."/>
            <person name="Nagai Y."/>
            <person name="Toyoda A."/>
            <person name="Suzuki Y."/>
            <person name="Arimoto A."/>
            <person name="Ishii H."/>
            <person name="Satoh N."/>
            <person name="Nishiyama T."/>
            <person name="Hasebe M."/>
            <person name="Maruyama T."/>
            <person name="Minagawa J."/>
            <person name="Obokata J."/>
            <person name="Shigenobu S."/>
        </authorList>
    </citation>
    <scope>NUCLEOTIDE SEQUENCE [LARGE SCALE GENOMIC DNA]</scope>
</reference>
<keyword evidence="2" id="KW-0812">Transmembrane</keyword>
<evidence type="ECO:0000256" key="1">
    <source>
        <dbReference type="SAM" id="MobiDB-lite"/>
    </source>
</evidence>